<feature type="compositionally biased region" description="Low complexity" evidence="6">
    <location>
        <begin position="521"/>
        <end position="533"/>
    </location>
</feature>
<feature type="region of interest" description="Disordered" evidence="6">
    <location>
        <begin position="376"/>
        <end position="535"/>
    </location>
</feature>
<sequence length="1474" mass="157617">LTCLDDTSLLSTSTGDTSVMSTGGTRRRYTPGLVVLPSSQPSIDLKVGGGSSSALLVKSFRENRFYAVPKNYLTVLNRSKAVELAKRNPSLRVPFEKALLWIDRRELPHVWNTDIETLLGPHWNSDSTSDDNSRENVKSRGKQKKKKATAISGRKRRQRSESSSFVSDHTQSDGSSSDSEESDPDSEAASKAVGNAPRALTKRKLQARSKSAKRARLQRKDLSLSSLSSAASQATESGAGNSDEEENANTSSGDEEDESSDSSDTGSKKFFEQRDIWIANLYNIMDQRRTPINKAPSIANKDLDLYKLFRKVHRLGGFHRVTTQMKWPAVYSEMDLPPCFSAGPKSLQTAYKKYLLPIEEMERKLGTDLHEVRFTQRKSKAVSATSPVEKKSSTPKTSTSIESKPSVVKEEEEEVQSKTTQRRLSGAKDEKVAKVAEAKNKISTNTSPSAPKPGPSTSTTAKKVEKKEKKSLPLEPSSKNRSVRPFTELANKAPSEIVTLSSSSRLSNEGGGRSSTGGGFEESASARSSPSRPTFDDEVYRNLHALQGSKSWIAVGGYGTTKMPYPVGSVVSVLFKGRPYSAKILSYDYGQSFHRKSKQTTPTPQESSEATSSKHKTGQEKCRYLVHYIGWNNRHNEIIDGSRILCLLDGVRRSPSCSNLNLTGQGTTSNIEKPTSDVAESEPGGEKHLKNKKSSLNLQKFRAKNQPSSSSSLQSSTVSQKNRLSGSTKLSDNDSAKNKKSSRSISPDVPTKSSTPVKKSSVTSVGDPQFTRKRKIQSEQSPPSLNVDHASSSLRSPGKSSGSIIDAATSLTQSPKTLKKILKRDPVGVKPSQPASTLAATSTPVKTSTLSHWEAVSSSEEEEPVGTKGKHPPSSSLGSSSLSHMTKKTRVRSSSPKTTKSGTPASSTSAAKASSKDSSVTSSAKMSGLSKLSTPSTSRRIQGTMKKLTSKPEESTSEEETPELKKRTVQTQRQVPKSVPKKEETASAKKDKEESVIAKRPGKKLLPKKDDSKKSQDSSAASSVSSEVDNEGTVSGESLSEDDSGSELPSATRDILPRLTRSQHKLILGDNPPGAKLLTATANPSSQPSTSASSTPLPDPGHEEEEKVKSDEEKPDKPQVEKKRDSPPTKKKRSVEEPEKPNSPVKIGEEPIRVPSPALSIDSDKTEPMIDVRSPDPDNVPNDPPSPKLTPASSLERDARDQEVSMPSESSGQSSEEEVAAAGDRNKEASKSPPLIQRRITTGAVQRGRAARGGRGGAALRKRKLLAGGISAGPATPNVANANDDAESVGSSASSGFKVGRRIGRGRRGGGGGGGAGSNQPPRGMSPLGSPTEGRSMRQAASSLDVPPPQPEVRRFGGPYFPIPNADSMDLSTYCNTLMSRMVQVAKAYKSANDMLKAIDQRIAEEAAAKAANNNNETTGDNASSNTGSSAASPAVGVSSSNIPGVGGRGGATGGRRGAGGFRGGLRRRNLSDD</sequence>
<keyword evidence="1" id="KW-0156">Chromatin regulator</keyword>
<dbReference type="GO" id="GO:0006357">
    <property type="term" value="P:regulation of transcription by RNA polymerase II"/>
    <property type="evidence" value="ECO:0007669"/>
    <property type="project" value="TreeGrafter"/>
</dbReference>
<feature type="compositionally biased region" description="Low complexity" evidence="6">
    <location>
        <begin position="872"/>
        <end position="884"/>
    </location>
</feature>
<accession>A0A0R3T223</accession>
<feature type="compositionally biased region" description="Basic residues" evidence="6">
    <location>
        <begin position="200"/>
        <end position="217"/>
    </location>
</feature>
<feature type="compositionally biased region" description="Polar residues" evidence="6">
    <location>
        <begin position="441"/>
        <end position="461"/>
    </location>
</feature>
<feature type="region of interest" description="Disordered" evidence="6">
    <location>
        <begin position="593"/>
        <end position="616"/>
    </location>
</feature>
<dbReference type="InterPro" id="IPR012603">
    <property type="entry name" value="ARID4A/B_PWWP"/>
</dbReference>
<feature type="compositionally biased region" description="Basic residues" evidence="6">
    <location>
        <begin position="1299"/>
        <end position="1308"/>
    </location>
</feature>
<feature type="compositionally biased region" description="Polar residues" evidence="6">
    <location>
        <begin position="833"/>
        <end position="851"/>
    </location>
</feature>
<feature type="compositionally biased region" description="Low complexity" evidence="6">
    <location>
        <begin position="1017"/>
        <end position="1027"/>
    </location>
</feature>
<dbReference type="InterPro" id="IPR001606">
    <property type="entry name" value="ARID_dom"/>
</dbReference>
<evidence type="ECO:0000256" key="6">
    <source>
        <dbReference type="SAM" id="MobiDB-lite"/>
    </source>
</evidence>
<feature type="compositionally biased region" description="Low complexity" evidence="6">
    <location>
        <begin position="749"/>
        <end position="765"/>
    </location>
</feature>
<feature type="compositionally biased region" description="Basic and acidic residues" evidence="6">
    <location>
        <begin position="1007"/>
        <end position="1016"/>
    </location>
</feature>
<evidence type="ECO:0000256" key="2">
    <source>
        <dbReference type="ARBA" id="ARBA00023015"/>
    </source>
</evidence>
<reference evidence="8" key="1">
    <citation type="submission" date="2017-02" db="UniProtKB">
        <authorList>
            <consortium name="WormBaseParasite"/>
        </authorList>
    </citation>
    <scope>IDENTIFICATION</scope>
</reference>
<dbReference type="GO" id="GO:0005634">
    <property type="term" value="C:nucleus"/>
    <property type="evidence" value="ECO:0007669"/>
    <property type="project" value="TreeGrafter"/>
</dbReference>
<protein>
    <submittedName>
        <fullName evidence="8">ARID domain-containing protein</fullName>
    </submittedName>
</protein>
<feature type="compositionally biased region" description="Polar residues" evidence="6">
    <location>
        <begin position="930"/>
        <end position="941"/>
    </location>
</feature>
<feature type="compositionally biased region" description="Low complexity" evidence="6">
    <location>
        <begin position="893"/>
        <end position="927"/>
    </location>
</feature>
<organism evidence="8">
    <name type="scientific">Rodentolepis nana</name>
    <name type="common">Dwarf tapeworm</name>
    <name type="synonym">Hymenolepis nana</name>
    <dbReference type="NCBI Taxonomy" id="102285"/>
    <lineage>
        <taxon>Eukaryota</taxon>
        <taxon>Metazoa</taxon>
        <taxon>Spiralia</taxon>
        <taxon>Lophotrochozoa</taxon>
        <taxon>Platyhelminthes</taxon>
        <taxon>Cestoda</taxon>
        <taxon>Eucestoda</taxon>
        <taxon>Cyclophyllidea</taxon>
        <taxon>Hymenolepididae</taxon>
        <taxon>Rodentolepis</taxon>
    </lineage>
</organism>
<evidence type="ECO:0000256" key="1">
    <source>
        <dbReference type="ARBA" id="ARBA00022853"/>
    </source>
</evidence>
<feature type="compositionally biased region" description="Basic residues" evidence="6">
    <location>
        <begin position="139"/>
        <end position="158"/>
    </location>
</feature>
<feature type="domain" description="ARID" evidence="7">
    <location>
        <begin position="271"/>
        <end position="363"/>
    </location>
</feature>
<evidence type="ECO:0000259" key="7">
    <source>
        <dbReference type="PROSITE" id="PS51011"/>
    </source>
</evidence>
<feature type="compositionally biased region" description="Gly residues" evidence="6">
    <location>
        <begin position="509"/>
        <end position="520"/>
    </location>
</feature>
<dbReference type="SUPFAM" id="SSF46774">
    <property type="entry name" value="ARID-like"/>
    <property type="match status" value="1"/>
</dbReference>
<feature type="compositionally biased region" description="Polar residues" evidence="6">
    <location>
        <begin position="498"/>
        <end position="507"/>
    </location>
</feature>
<dbReference type="PANTHER" id="PTHR13964:SF27">
    <property type="entry name" value="HAT-TRICK, ISOFORM D"/>
    <property type="match status" value="1"/>
</dbReference>
<dbReference type="GO" id="GO:0006325">
    <property type="term" value="P:chromatin organization"/>
    <property type="evidence" value="ECO:0007669"/>
    <property type="project" value="UniProtKB-KW"/>
</dbReference>
<evidence type="ECO:0000256" key="3">
    <source>
        <dbReference type="ARBA" id="ARBA00023125"/>
    </source>
</evidence>
<dbReference type="InterPro" id="IPR016197">
    <property type="entry name" value="Chromo-like_dom_sf"/>
</dbReference>
<feature type="compositionally biased region" description="Polar residues" evidence="6">
    <location>
        <begin position="657"/>
        <end position="673"/>
    </location>
</feature>
<keyword evidence="3" id="KW-0238">DNA-binding</keyword>
<evidence type="ECO:0000256" key="5">
    <source>
        <dbReference type="ARBA" id="ARBA00023242"/>
    </source>
</evidence>
<dbReference type="STRING" id="102285.A0A0R3T223"/>
<feature type="compositionally biased region" description="Low complexity" evidence="6">
    <location>
        <begin position="223"/>
        <end position="232"/>
    </location>
</feature>
<feature type="compositionally biased region" description="Low complexity" evidence="6">
    <location>
        <begin position="791"/>
        <end position="803"/>
    </location>
</feature>
<dbReference type="SUPFAM" id="SSF54160">
    <property type="entry name" value="Chromo domain-like"/>
    <property type="match status" value="1"/>
</dbReference>
<dbReference type="GO" id="GO:0000976">
    <property type="term" value="F:transcription cis-regulatory region binding"/>
    <property type="evidence" value="ECO:0007669"/>
    <property type="project" value="TreeGrafter"/>
</dbReference>
<feature type="compositionally biased region" description="Low complexity" evidence="6">
    <location>
        <begin position="167"/>
        <end position="177"/>
    </location>
</feature>
<dbReference type="InterPro" id="IPR051232">
    <property type="entry name" value="ARID/SWI1_ChromRemod"/>
</dbReference>
<feature type="region of interest" description="Disordered" evidence="6">
    <location>
        <begin position="121"/>
        <end position="267"/>
    </location>
</feature>
<feature type="region of interest" description="Disordered" evidence="6">
    <location>
        <begin position="657"/>
        <end position="1350"/>
    </location>
</feature>
<feature type="compositionally biased region" description="Basic and acidic residues" evidence="6">
    <location>
        <begin position="980"/>
        <end position="997"/>
    </location>
</feature>
<proteinExistence type="predicted"/>
<keyword evidence="2" id="KW-0805">Transcription regulation</keyword>
<feature type="compositionally biased region" description="Acidic residues" evidence="6">
    <location>
        <begin position="242"/>
        <end position="261"/>
    </location>
</feature>
<dbReference type="PANTHER" id="PTHR13964">
    <property type="entry name" value="RBP-RELATED"/>
    <property type="match status" value="1"/>
</dbReference>
<dbReference type="SMART" id="SM00501">
    <property type="entry name" value="BRIGHT"/>
    <property type="match status" value="1"/>
</dbReference>
<feature type="compositionally biased region" description="Low complexity" evidence="6">
    <location>
        <begin position="706"/>
        <end position="720"/>
    </location>
</feature>
<keyword evidence="5" id="KW-0539">Nucleus</keyword>
<dbReference type="PROSITE" id="PS51011">
    <property type="entry name" value="ARID"/>
    <property type="match status" value="1"/>
</dbReference>
<feature type="compositionally biased region" description="Low complexity" evidence="6">
    <location>
        <begin position="1079"/>
        <end position="1096"/>
    </location>
</feature>
<keyword evidence="4" id="KW-0804">Transcription</keyword>
<dbReference type="Pfam" id="PF08169">
    <property type="entry name" value="RBB1NT"/>
    <property type="match status" value="1"/>
</dbReference>
<feature type="compositionally biased region" description="Basic and acidic residues" evidence="6">
    <location>
        <begin position="1100"/>
        <end position="1140"/>
    </location>
</feature>
<feature type="compositionally biased region" description="Low complexity" evidence="6">
    <location>
        <begin position="1204"/>
        <end position="1214"/>
    </location>
</feature>
<evidence type="ECO:0000256" key="4">
    <source>
        <dbReference type="ARBA" id="ARBA00023163"/>
    </source>
</evidence>
<feature type="compositionally biased region" description="Basic and acidic residues" evidence="6">
    <location>
        <begin position="426"/>
        <end position="440"/>
    </location>
</feature>
<feature type="compositionally biased region" description="Basic and acidic residues" evidence="6">
    <location>
        <begin position="462"/>
        <end position="472"/>
    </location>
</feature>
<dbReference type="Gene3D" id="2.30.30.140">
    <property type="match status" value="2"/>
</dbReference>
<dbReference type="SMART" id="SM01014">
    <property type="entry name" value="ARID"/>
    <property type="match status" value="1"/>
</dbReference>
<dbReference type="WBParaSite" id="HNAJ_0000095701-mRNA-1">
    <property type="protein sequence ID" value="HNAJ_0000095701-mRNA-1"/>
    <property type="gene ID" value="HNAJ_0000095701"/>
</dbReference>
<dbReference type="InterPro" id="IPR036431">
    <property type="entry name" value="ARID_dom_sf"/>
</dbReference>
<evidence type="ECO:0000313" key="8">
    <source>
        <dbReference type="WBParaSite" id="HNAJ_0000095701-mRNA-1"/>
    </source>
</evidence>
<feature type="compositionally biased region" description="Polar residues" evidence="6">
    <location>
        <begin position="599"/>
        <end position="611"/>
    </location>
</feature>
<feature type="compositionally biased region" description="Low complexity" evidence="6">
    <location>
        <begin position="1410"/>
        <end position="1441"/>
    </location>
</feature>
<feature type="compositionally biased region" description="Low complexity" evidence="6">
    <location>
        <begin position="394"/>
        <end position="406"/>
    </location>
</feature>
<dbReference type="Gene3D" id="1.10.150.60">
    <property type="entry name" value="ARID DNA-binding domain"/>
    <property type="match status" value="1"/>
</dbReference>
<dbReference type="Pfam" id="PF01388">
    <property type="entry name" value="ARID"/>
    <property type="match status" value="1"/>
</dbReference>
<feature type="compositionally biased region" description="Basic and acidic residues" evidence="6">
    <location>
        <begin position="1162"/>
        <end position="1176"/>
    </location>
</feature>
<feature type="region of interest" description="Disordered" evidence="6">
    <location>
        <begin position="1410"/>
        <end position="1474"/>
    </location>
</feature>
<feature type="compositionally biased region" description="Gly residues" evidence="6">
    <location>
        <begin position="1445"/>
        <end position="1464"/>
    </location>
</feature>
<feature type="compositionally biased region" description="Basic residues" evidence="6">
    <location>
        <begin position="1465"/>
        <end position="1474"/>
    </location>
</feature>
<name>A0A0R3T223_RODNA</name>